<organism evidence="2 3">
    <name type="scientific">Trichoderma harzianum</name>
    <name type="common">Hypocrea lixii</name>
    <dbReference type="NCBI Taxonomy" id="5544"/>
    <lineage>
        <taxon>Eukaryota</taxon>
        <taxon>Fungi</taxon>
        <taxon>Dikarya</taxon>
        <taxon>Ascomycota</taxon>
        <taxon>Pezizomycotina</taxon>
        <taxon>Sordariomycetes</taxon>
        <taxon>Hypocreomycetidae</taxon>
        <taxon>Hypocreales</taxon>
        <taxon>Hypocreaceae</taxon>
        <taxon>Trichoderma</taxon>
    </lineage>
</organism>
<gene>
    <name evidence="2" type="ORF">THARTR1_09303</name>
</gene>
<dbReference type="EMBL" id="MTYI01000172">
    <property type="protein sequence ID" value="PNP49972.1"/>
    <property type="molecule type" value="Genomic_DNA"/>
</dbReference>
<dbReference type="OrthoDB" id="4159781at2759"/>
<evidence type="ECO:0000313" key="2">
    <source>
        <dbReference type="EMBL" id="PNP49972.1"/>
    </source>
</evidence>
<accession>A0A2K0TWT0</accession>
<feature type="compositionally biased region" description="Low complexity" evidence="1">
    <location>
        <begin position="65"/>
        <end position="79"/>
    </location>
</feature>
<sequence length="160" mass="17647">MDPKKPDNCGPSSNLLFINSTESARGKPRDSQTKRQIRQHVMRDIGKARRKPPRNPQVKLRVRSAELAAESSSSSSVAAFTNTRATAPGGSQLIPLPPSQQQQQQSQYGKEQQHLPPLARPFWDQHPLAVMENSWGMDAFAAYGLALAASWDSVRSKQTA</sequence>
<feature type="compositionally biased region" description="Low complexity" evidence="1">
    <location>
        <begin position="91"/>
        <end position="107"/>
    </location>
</feature>
<proteinExistence type="predicted"/>
<protein>
    <submittedName>
        <fullName evidence="2">Uncharacterized protein</fullName>
    </submittedName>
</protein>
<feature type="region of interest" description="Disordered" evidence="1">
    <location>
        <begin position="1"/>
        <end position="119"/>
    </location>
</feature>
<dbReference type="AlphaFoldDB" id="A0A2K0TWT0"/>
<evidence type="ECO:0000313" key="3">
    <source>
        <dbReference type="Proteomes" id="UP000236290"/>
    </source>
</evidence>
<feature type="compositionally biased region" description="Polar residues" evidence="1">
    <location>
        <begin position="10"/>
        <end position="23"/>
    </location>
</feature>
<feature type="compositionally biased region" description="Basic and acidic residues" evidence="1">
    <location>
        <begin position="24"/>
        <end position="33"/>
    </location>
</feature>
<evidence type="ECO:0000256" key="1">
    <source>
        <dbReference type="SAM" id="MobiDB-lite"/>
    </source>
</evidence>
<comment type="caution">
    <text evidence="2">The sequence shown here is derived from an EMBL/GenBank/DDBJ whole genome shotgun (WGS) entry which is preliminary data.</text>
</comment>
<name>A0A2K0TWT0_TRIHA</name>
<reference evidence="2 3" key="1">
    <citation type="submission" date="2017-02" db="EMBL/GenBank/DDBJ databases">
        <title>Genomes of Trichoderma spp. with biocontrol activity.</title>
        <authorList>
            <person name="Gardiner D."/>
            <person name="Kazan K."/>
            <person name="Vos C."/>
            <person name="Harvey P."/>
        </authorList>
    </citation>
    <scope>NUCLEOTIDE SEQUENCE [LARGE SCALE GENOMIC DNA]</scope>
    <source>
        <strain evidence="2 3">Tr1</strain>
    </source>
</reference>
<dbReference type="Proteomes" id="UP000236290">
    <property type="component" value="Unassembled WGS sequence"/>
</dbReference>